<reference evidence="2" key="1">
    <citation type="submission" date="2022-11" db="UniProtKB">
        <authorList>
            <consortium name="WormBaseParasite"/>
        </authorList>
    </citation>
    <scope>IDENTIFICATION</scope>
</reference>
<dbReference type="Proteomes" id="UP000887576">
    <property type="component" value="Unplaced"/>
</dbReference>
<protein>
    <submittedName>
        <fullName evidence="2">Uncharacterized protein</fullName>
    </submittedName>
</protein>
<evidence type="ECO:0000313" key="1">
    <source>
        <dbReference type="Proteomes" id="UP000887576"/>
    </source>
</evidence>
<accession>A0AC34QYW8</accession>
<proteinExistence type="predicted"/>
<evidence type="ECO:0000313" key="2">
    <source>
        <dbReference type="WBParaSite" id="JU765_v2.g20496.t1"/>
    </source>
</evidence>
<name>A0AC34QYW8_9BILA</name>
<sequence>MLGGIGIGTFSQIKKKNLAALLIEQYNRLHDDQLAYPRCSTAAIELGIKIATPWKEYFTRDDKPFVTDSPLP</sequence>
<dbReference type="WBParaSite" id="JU765_v2.g20496.t1">
    <property type="protein sequence ID" value="JU765_v2.g20496.t1"/>
    <property type="gene ID" value="JU765_v2.g20496"/>
</dbReference>
<organism evidence="1 2">
    <name type="scientific">Panagrolaimus sp. JU765</name>
    <dbReference type="NCBI Taxonomy" id="591449"/>
    <lineage>
        <taxon>Eukaryota</taxon>
        <taxon>Metazoa</taxon>
        <taxon>Ecdysozoa</taxon>
        <taxon>Nematoda</taxon>
        <taxon>Chromadorea</taxon>
        <taxon>Rhabditida</taxon>
        <taxon>Tylenchina</taxon>
        <taxon>Panagrolaimomorpha</taxon>
        <taxon>Panagrolaimoidea</taxon>
        <taxon>Panagrolaimidae</taxon>
        <taxon>Panagrolaimus</taxon>
    </lineage>
</organism>